<gene>
    <name evidence="1" type="primary">WBGene00205911</name>
</gene>
<accession>A0A8R1UIW5</accession>
<organism evidence="1 2">
    <name type="scientific">Pristionchus pacificus</name>
    <name type="common">Parasitic nematode worm</name>
    <dbReference type="NCBI Taxonomy" id="54126"/>
    <lineage>
        <taxon>Eukaryota</taxon>
        <taxon>Metazoa</taxon>
        <taxon>Ecdysozoa</taxon>
        <taxon>Nematoda</taxon>
        <taxon>Chromadorea</taxon>
        <taxon>Rhabditida</taxon>
        <taxon>Rhabditina</taxon>
        <taxon>Diplogasteromorpha</taxon>
        <taxon>Diplogasteroidea</taxon>
        <taxon>Neodiplogasteridae</taxon>
        <taxon>Pristionchus</taxon>
    </lineage>
</organism>
<dbReference type="PANTHER" id="PTHR22943">
    <property type="entry name" value="7-TRANSMEMBRANE DOMAIN RECEPTOR C.ELEGANS"/>
    <property type="match status" value="1"/>
</dbReference>
<dbReference type="InterPro" id="IPR019428">
    <property type="entry name" value="7TM_GPCR_serpentine_rcpt_Str"/>
</dbReference>
<dbReference type="SUPFAM" id="SSF81321">
    <property type="entry name" value="Family A G protein-coupled receptor-like"/>
    <property type="match status" value="1"/>
</dbReference>
<dbReference type="Gene3D" id="1.20.1070.10">
    <property type="entry name" value="Rhodopsin 7-helix transmembrane proteins"/>
    <property type="match status" value="1"/>
</dbReference>
<reference evidence="2" key="1">
    <citation type="journal article" date="2008" name="Nat. Genet.">
        <title>The Pristionchus pacificus genome provides a unique perspective on nematode lifestyle and parasitism.</title>
        <authorList>
            <person name="Dieterich C."/>
            <person name="Clifton S.W."/>
            <person name="Schuster L.N."/>
            <person name="Chinwalla A."/>
            <person name="Delehaunty K."/>
            <person name="Dinkelacker I."/>
            <person name="Fulton L."/>
            <person name="Fulton R."/>
            <person name="Godfrey J."/>
            <person name="Minx P."/>
            <person name="Mitreva M."/>
            <person name="Roeseler W."/>
            <person name="Tian H."/>
            <person name="Witte H."/>
            <person name="Yang S.P."/>
            <person name="Wilson R.K."/>
            <person name="Sommer R.J."/>
        </authorList>
    </citation>
    <scope>NUCLEOTIDE SEQUENCE [LARGE SCALE GENOMIC DNA]</scope>
    <source>
        <strain evidence="2">PS312</strain>
    </source>
</reference>
<evidence type="ECO:0000313" key="2">
    <source>
        <dbReference type="Proteomes" id="UP000005239"/>
    </source>
</evidence>
<accession>A0A2A6C4G2</accession>
<sequence>MSSPLTPNYFWIVSDPFHSLFFGVTGTISIVTNLLLIYALFASKNAEIGHYRHLLVCFALCDMATSAMHFVALPHIHMTPVGFWFLPRNEGIFRTEGGKLATALTFVYIATYYQTFLILSYHFVYRVRVLSRGHSPFNSWKSFHWYLLGVSVNILYIGSFMWACWYTFMSSDYSRQNAPNSFVNLYHKDASDPDVGYLVITWKRANLVSGVLEWHLPTVIAMSVCIGLFTATSAVITVSIVLISRSIKASDLAPRTRKMQQQLFRALLIQTAAPCLFSYIPLATILLFPLTGIDVGALGTVLIMTTALFPSLDAILVVLFIPRLRYAVCRAFRIPYEDSSTAQGYSVPYSLNQIVQRPMTGAKVSPTPH</sequence>
<proteinExistence type="predicted"/>
<evidence type="ECO:0000313" key="1">
    <source>
        <dbReference type="EnsemblMetazoa" id="PPA33051.1"/>
    </source>
</evidence>
<keyword evidence="2" id="KW-1185">Reference proteome</keyword>
<name>A0A2A6C4G2_PRIPA</name>
<dbReference type="AlphaFoldDB" id="A0A2A6C4G2"/>
<protein>
    <submittedName>
        <fullName evidence="1">Srj-49</fullName>
    </submittedName>
</protein>
<dbReference type="PANTHER" id="PTHR22943:SF248">
    <property type="entry name" value="SEVEN TM RECEPTOR"/>
    <property type="match status" value="1"/>
</dbReference>
<dbReference type="Proteomes" id="UP000005239">
    <property type="component" value="Unassembled WGS sequence"/>
</dbReference>
<dbReference type="EnsemblMetazoa" id="PPA33051.1">
    <property type="protein sequence ID" value="PPA33051.1"/>
    <property type="gene ID" value="WBGene00205911"/>
</dbReference>
<reference evidence="1" key="2">
    <citation type="submission" date="2022-06" db="UniProtKB">
        <authorList>
            <consortium name="EnsemblMetazoa"/>
        </authorList>
    </citation>
    <scope>IDENTIFICATION</scope>
    <source>
        <strain evidence="1">PS312</strain>
    </source>
</reference>
<dbReference type="Pfam" id="PF10326">
    <property type="entry name" value="7TM_GPCR_Str"/>
    <property type="match status" value="1"/>
</dbReference>